<dbReference type="InterPro" id="IPR036390">
    <property type="entry name" value="WH_DNA-bd_sf"/>
</dbReference>
<keyword evidence="2" id="KW-0238">DNA-binding</keyword>
<protein>
    <submittedName>
        <fullName evidence="5">FadR family transcriptional regulator</fullName>
    </submittedName>
</protein>
<dbReference type="GO" id="GO:0003700">
    <property type="term" value="F:DNA-binding transcription factor activity"/>
    <property type="evidence" value="ECO:0007669"/>
    <property type="project" value="InterPro"/>
</dbReference>
<dbReference type="PANTHER" id="PTHR43537:SF5">
    <property type="entry name" value="UXU OPERON TRANSCRIPTIONAL REGULATOR"/>
    <property type="match status" value="1"/>
</dbReference>
<dbReference type="RefSeq" id="WP_138327867.1">
    <property type="nucleotide sequence ID" value="NZ_VCDI01000011.1"/>
</dbReference>
<dbReference type="Gene3D" id="1.20.120.530">
    <property type="entry name" value="GntR ligand-binding domain-like"/>
    <property type="match status" value="1"/>
</dbReference>
<proteinExistence type="predicted"/>
<dbReference type="SMART" id="SM00345">
    <property type="entry name" value="HTH_GNTR"/>
    <property type="match status" value="1"/>
</dbReference>
<dbReference type="OrthoDB" id="5450856at2"/>
<organism evidence="5 6">
    <name type="scientific">Lichenicoccus roseus</name>
    <dbReference type="NCBI Taxonomy" id="2683649"/>
    <lineage>
        <taxon>Bacteria</taxon>
        <taxon>Pseudomonadati</taxon>
        <taxon>Pseudomonadota</taxon>
        <taxon>Alphaproteobacteria</taxon>
        <taxon>Acetobacterales</taxon>
        <taxon>Acetobacteraceae</taxon>
        <taxon>Lichenicoccus</taxon>
    </lineage>
</organism>
<dbReference type="SUPFAM" id="SSF46785">
    <property type="entry name" value="Winged helix' DNA-binding domain"/>
    <property type="match status" value="1"/>
</dbReference>
<evidence type="ECO:0000313" key="5">
    <source>
        <dbReference type="EMBL" id="TLU70706.1"/>
    </source>
</evidence>
<dbReference type="Pfam" id="PF00392">
    <property type="entry name" value="GntR"/>
    <property type="match status" value="1"/>
</dbReference>
<dbReference type="InterPro" id="IPR011711">
    <property type="entry name" value="GntR_C"/>
</dbReference>
<dbReference type="PANTHER" id="PTHR43537">
    <property type="entry name" value="TRANSCRIPTIONAL REGULATOR, GNTR FAMILY"/>
    <property type="match status" value="1"/>
</dbReference>
<sequence>MLHRPAVTTRPGGRPREREAVPQLVVRQIRQMIDDGRVRAGEKLPSQRSLSSTLNISRASLREALSVLETTGLIRIEPGRGAIVNAEPDVAARIDLPRLDQYSLDDVFQTRLLLETYATRLAAAQVTAEQMQRLRQINDDMRAALRAGELDRAAQSDLLLHRIIIEAGCNGVLTHIHETMQKTMLASHLLPLGEPSRRWEPIIEHDNVIKALDLRDPDSAAYYMRLHLIRTAGRSGLDEARCSSW</sequence>
<dbReference type="Proteomes" id="UP000305654">
    <property type="component" value="Unassembled WGS sequence"/>
</dbReference>
<comment type="caution">
    <text evidence="5">The sequence shown here is derived from an EMBL/GenBank/DDBJ whole genome shotgun (WGS) entry which is preliminary data.</text>
</comment>
<feature type="domain" description="HTH gntR-type" evidence="4">
    <location>
        <begin position="19"/>
        <end position="87"/>
    </location>
</feature>
<evidence type="ECO:0000259" key="4">
    <source>
        <dbReference type="PROSITE" id="PS50949"/>
    </source>
</evidence>
<dbReference type="EMBL" id="VCDI01000011">
    <property type="protein sequence ID" value="TLU70706.1"/>
    <property type="molecule type" value="Genomic_DNA"/>
</dbReference>
<keyword evidence="1" id="KW-0805">Transcription regulation</keyword>
<keyword evidence="3" id="KW-0804">Transcription</keyword>
<evidence type="ECO:0000256" key="1">
    <source>
        <dbReference type="ARBA" id="ARBA00023015"/>
    </source>
</evidence>
<name>A0A5R9J5S0_9PROT</name>
<accession>A0A5R9J5S0</accession>
<reference evidence="5 6" key="1">
    <citation type="submission" date="2019-05" db="EMBL/GenBank/DDBJ databases">
        <authorList>
            <person name="Pankratov T."/>
            <person name="Grouzdev D."/>
        </authorList>
    </citation>
    <scope>NUCLEOTIDE SEQUENCE [LARGE SCALE GENOMIC DNA]</scope>
    <source>
        <strain evidence="5 6">KEBCLARHB70R</strain>
    </source>
</reference>
<dbReference type="SMART" id="SM00895">
    <property type="entry name" value="FCD"/>
    <property type="match status" value="1"/>
</dbReference>
<evidence type="ECO:0000256" key="2">
    <source>
        <dbReference type="ARBA" id="ARBA00023125"/>
    </source>
</evidence>
<dbReference type="Pfam" id="PF07729">
    <property type="entry name" value="FCD"/>
    <property type="match status" value="1"/>
</dbReference>
<keyword evidence="6" id="KW-1185">Reference proteome</keyword>
<dbReference type="InterPro" id="IPR036388">
    <property type="entry name" value="WH-like_DNA-bd_sf"/>
</dbReference>
<dbReference type="GO" id="GO:0003677">
    <property type="term" value="F:DNA binding"/>
    <property type="evidence" value="ECO:0007669"/>
    <property type="project" value="UniProtKB-KW"/>
</dbReference>
<dbReference type="InterPro" id="IPR008920">
    <property type="entry name" value="TF_FadR/GntR_C"/>
</dbReference>
<dbReference type="SUPFAM" id="SSF48008">
    <property type="entry name" value="GntR ligand-binding domain-like"/>
    <property type="match status" value="1"/>
</dbReference>
<gene>
    <name evidence="5" type="ORF">FE263_20260</name>
</gene>
<dbReference type="CDD" id="cd07377">
    <property type="entry name" value="WHTH_GntR"/>
    <property type="match status" value="1"/>
</dbReference>
<evidence type="ECO:0000313" key="6">
    <source>
        <dbReference type="Proteomes" id="UP000305654"/>
    </source>
</evidence>
<evidence type="ECO:0000256" key="3">
    <source>
        <dbReference type="ARBA" id="ARBA00023163"/>
    </source>
</evidence>
<dbReference type="Gene3D" id="1.10.10.10">
    <property type="entry name" value="Winged helix-like DNA-binding domain superfamily/Winged helix DNA-binding domain"/>
    <property type="match status" value="1"/>
</dbReference>
<dbReference type="PRINTS" id="PR00035">
    <property type="entry name" value="HTHGNTR"/>
</dbReference>
<dbReference type="AlphaFoldDB" id="A0A5R9J5S0"/>
<dbReference type="InterPro" id="IPR000524">
    <property type="entry name" value="Tscrpt_reg_HTH_GntR"/>
</dbReference>
<dbReference type="PROSITE" id="PS50949">
    <property type="entry name" value="HTH_GNTR"/>
    <property type="match status" value="1"/>
</dbReference>